<keyword evidence="6" id="KW-0997">Cell inner membrane</keyword>
<keyword evidence="13 18" id="KW-0472">Membrane</keyword>
<evidence type="ECO:0000256" key="4">
    <source>
        <dbReference type="ARBA" id="ARBA00011903"/>
    </source>
</evidence>
<comment type="catalytic activity">
    <reaction evidence="15">
        <text>L-tyrosyl-[protein] + ATP = O-phospho-L-tyrosyl-[protein] + ADP + H(+)</text>
        <dbReference type="Rhea" id="RHEA:10596"/>
        <dbReference type="Rhea" id="RHEA-COMP:10136"/>
        <dbReference type="Rhea" id="RHEA-COMP:20101"/>
        <dbReference type="ChEBI" id="CHEBI:15378"/>
        <dbReference type="ChEBI" id="CHEBI:30616"/>
        <dbReference type="ChEBI" id="CHEBI:46858"/>
        <dbReference type="ChEBI" id="CHEBI:61978"/>
        <dbReference type="ChEBI" id="CHEBI:456216"/>
        <dbReference type="EC" id="2.7.10.2"/>
    </reaction>
</comment>
<dbReference type="AlphaFoldDB" id="A0A2T0RVD2"/>
<feature type="domain" description="Tyrosine-protein kinase G-rich" evidence="21">
    <location>
        <begin position="386"/>
        <end position="465"/>
    </location>
</feature>
<dbReference type="InterPro" id="IPR027417">
    <property type="entry name" value="P-loop_NTPase"/>
</dbReference>
<keyword evidence="14" id="KW-0829">Tyrosine-protein kinase</keyword>
<keyword evidence="8 18" id="KW-0812">Transmembrane</keyword>
<gene>
    <name evidence="22" type="ORF">CLV78_102336</name>
</gene>
<evidence type="ECO:0000256" key="5">
    <source>
        <dbReference type="ARBA" id="ARBA00022475"/>
    </source>
</evidence>
<dbReference type="PANTHER" id="PTHR32309:SF13">
    <property type="entry name" value="FERRIC ENTEROBACTIN TRANSPORT PROTEIN FEPE"/>
    <property type="match status" value="1"/>
</dbReference>
<keyword evidence="10" id="KW-0418">Kinase</keyword>
<evidence type="ECO:0000256" key="15">
    <source>
        <dbReference type="ARBA" id="ARBA00051245"/>
    </source>
</evidence>
<evidence type="ECO:0000256" key="2">
    <source>
        <dbReference type="ARBA" id="ARBA00007316"/>
    </source>
</evidence>
<evidence type="ECO:0000256" key="13">
    <source>
        <dbReference type="ARBA" id="ARBA00023136"/>
    </source>
</evidence>
<keyword evidence="12 18" id="KW-1133">Transmembrane helix</keyword>
<dbReference type="RefSeq" id="WP_106204086.1">
    <property type="nucleotide sequence ID" value="NZ_PVTD01000002.1"/>
</dbReference>
<dbReference type="OrthoDB" id="230260at2"/>
<feature type="region of interest" description="Disordered" evidence="17">
    <location>
        <begin position="1"/>
        <end position="25"/>
    </location>
</feature>
<comment type="subcellular location">
    <subcellularLocation>
        <location evidence="1">Cell inner membrane</location>
        <topology evidence="1">Multi-pass membrane protein</topology>
    </subcellularLocation>
</comment>
<dbReference type="InterPro" id="IPR005702">
    <property type="entry name" value="Wzc-like_C"/>
</dbReference>
<dbReference type="InterPro" id="IPR025669">
    <property type="entry name" value="AAA_dom"/>
</dbReference>
<dbReference type="EMBL" id="PVTD01000002">
    <property type="protein sequence ID" value="PRY25159.1"/>
    <property type="molecule type" value="Genomic_DNA"/>
</dbReference>
<dbReference type="Pfam" id="PF13614">
    <property type="entry name" value="AAA_31"/>
    <property type="match status" value="1"/>
</dbReference>
<evidence type="ECO:0000259" key="20">
    <source>
        <dbReference type="Pfam" id="PF13614"/>
    </source>
</evidence>
<dbReference type="Proteomes" id="UP000239480">
    <property type="component" value="Unassembled WGS sequence"/>
</dbReference>
<keyword evidence="16" id="KW-0175">Coiled coil</keyword>
<dbReference type="CDD" id="cd05387">
    <property type="entry name" value="BY-kinase"/>
    <property type="match status" value="1"/>
</dbReference>
<dbReference type="GO" id="GO:0004713">
    <property type="term" value="F:protein tyrosine kinase activity"/>
    <property type="evidence" value="ECO:0007669"/>
    <property type="project" value="TreeGrafter"/>
</dbReference>
<evidence type="ECO:0000256" key="8">
    <source>
        <dbReference type="ARBA" id="ARBA00022692"/>
    </source>
</evidence>
<keyword evidence="7" id="KW-0808">Transferase</keyword>
<dbReference type="PANTHER" id="PTHR32309">
    <property type="entry name" value="TYROSINE-PROTEIN KINASE"/>
    <property type="match status" value="1"/>
</dbReference>
<dbReference type="SUPFAM" id="SSF52540">
    <property type="entry name" value="P-loop containing nucleoside triphosphate hydrolases"/>
    <property type="match status" value="1"/>
</dbReference>
<evidence type="ECO:0000259" key="19">
    <source>
        <dbReference type="Pfam" id="PF02706"/>
    </source>
</evidence>
<keyword evidence="9" id="KW-0547">Nucleotide-binding</keyword>
<organism evidence="22 23">
    <name type="scientific">Aliiruegeria haliotis</name>
    <dbReference type="NCBI Taxonomy" id="1280846"/>
    <lineage>
        <taxon>Bacteria</taxon>
        <taxon>Pseudomonadati</taxon>
        <taxon>Pseudomonadota</taxon>
        <taxon>Alphaproteobacteria</taxon>
        <taxon>Rhodobacterales</taxon>
        <taxon>Roseobacteraceae</taxon>
        <taxon>Aliiruegeria</taxon>
    </lineage>
</organism>
<feature type="transmembrane region" description="Helical" evidence="18">
    <location>
        <begin position="42"/>
        <end position="62"/>
    </location>
</feature>
<protein>
    <recommendedName>
        <fullName evidence="4">non-specific protein-tyrosine kinase</fullName>
        <ecNumber evidence="4">2.7.10.2</ecNumber>
    </recommendedName>
</protein>
<keyword evidence="5" id="KW-1003">Cell membrane</keyword>
<comment type="caution">
    <text evidence="22">The sequence shown here is derived from an EMBL/GenBank/DDBJ whole genome shotgun (WGS) entry which is preliminary data.</text>
</comment>
<comment type="similarity">
    <text evidence="2">Belongs to the CpsD/CapB family.</text>
</comment>
<dbReference type="InterPro" id="IPR032807">
    <property type="entry name" value="GNVR"/>
</dbReference>
<feature type="domain" description="AAA" evidence="20">
    <location>
        <begin position="545"/>
        <end position="664"/>
    </location>
</feature>
<reference evidence="22 23" key="1">
    <citation type="submission" date="2018-03" db="EMBL/GenBank/DDBJ databases">
        <title>Genomic Encyclopedia of Archaeal and Bacterial Type Strains, Phase II (KMG-II): from individual species to whole genera.</title>
        <authorList>
            <person name="Goeker M."/>
        </authorList>
    </citation>
    <scope>NUCLEOTIDE SEQUENCE [LARGE SCALE GENOMIC DNA]</scope>
    <source>
        <strain evidence="22 23">DSM 29328</strain>
    </source>
</reference>
<feature type="transmembrane region" description="Helical" evidence="18">
    <location>
        <begin position="445"/>
        <end position="465"/>
    </location>
</feature>
<evidence type="ECO:0000256" key="3">
    <source>
        <dbReference type="ARBA" id="ARBA00008883"/>
    </source>
</evidence>
<evidence type="ECO:0000256" key="6">
    <source>
        <dbReference type="ARBA" id="ARBA00022519"/>
    </source>
</evidence>
<sequence>MNSRITPVELSSAPGQRRPAPPVDADSVDLRGLGHMIWRRRWLIMGCAIGLSVLTWAIVSLLPPTYTAVSKVMLDPRKAQIITNEEVVQDLDLSEQVVNGEAAVLRSNVLLREVIGSIGLDEMAAMAPETAAPLAEARALGDTGAIARAEENMTQHLVWMIRKDLDVYREGESYVIGIKVENGEAAMAARIANSIADTYIGNQISGRRDTAKRATSWLEARVDELRLEVEEAETKVAAYRARSLMADGSTLDTATQQLANLAGQLIEARSDRATTEALHEQLASVIETGGYSAASRIVSSPLIEKLNEERIELVRQDDNWAERYDETHVERLRIKAKMARLDADIVAEVKKILDVRRNDLEIARIREDSLQEGIALLEERILSISQNSLGLRQLEREAAAARGNYESLLSRLTETRTQEQLQEPDAKLIERAVMPGKPSAPRPKLLGALGAMLGGAIGLGIVFFLEMTAQTFRSGRELEGGTGLPVLASIPLQDWADSGLLTATRTLRDDPYSLYGERIRHLRTALLMRGGKEGARSVLLLSNAPGEGKTTTTLALAQMSVLAGKSVCVVDCDLRRSTMQKEFGWDIDCDLADFVRGDCALDQAVYTDPEFGFDFLVATGSHPDAADKLSAEVLRPVIDELKRVYDVVLVDAPALLAVSDALVVAQVVDTRVMLVRWGQTPRNAVAEGLAAIGEMRLELAGTALTMVDPSKSPESHIESYTYNAA</sequence>
<accession>A0A2T0RVD2</accession>
<evidence type="ECO:0000256" key="7">
    <source>
        <dbReference type="ARBA" id="ARBA00022679"/>
    </source>
</evidence>
<proteinExistence type="inferred from homology"/>
<keyword evidence="11" id="KW-0067">ATP-binding</keyword>
<evidence type="ECO:0000256" key="18">
    <source>
        <dbReference type="SAM" id="Phobius"/>
    </source>
</evidence>
<dbReference type="EC" id="2.7.10.2" evidence="4"/>
<feature type="coiled-coil region" evidence="16">
    <location>
        <begin position="215"/>
        <end position="271"/>
    </location>
</feature>
<evidence type="ECO:0000259" key="21">
    <source>
        <dbReference type="Pfam" id="PF13807"/>
    </source>
</evidence>
<evidence type="ECO:0000256" key="17">
    <source>
        <dbReference type="SAM" id="MobiDB-lite"/>
    </source>
</evidence>
<keyword evidence="23" id="KW-1185">Reference proteome</keyword>
<evidence type="ECO:0000256" key="12">
    <source>
        <dbReference type="ARBA" id="ARBA00022989"/>
    </source>
</evidence>
<evidence type="ECO:0000313" key="22">
    <source>
        <dbReference type="EMBL" id="PRY25159.1"/>
    </source>
</evidence>
<dbReference type="GO" id="GO:0005886">
    <property type="term" value="C:plasma membrane"/>
    <property type="evidence" value="ECO:0007669"/>
    <property type="project" value="UniProtKB-SubCell"/>
</dbReference>
<feature type="domain" description="Polysaccharide chain length determinant N-terminal" evidence="19">
    <location>
        <begin position="26"/>
        <end position="115"/>
    </location>
</feature>
<name>A0A2T0RVD2_9RHOB</name>
<evidence type="ECO:0000256" key="14">
    <source>
        <dbReference type="ARBA" id="ARBA00023137"/>
    </source>
</evidence>
<dbReference type="Pfam" id="PF13807">
    <property type="entry name" value="GNVR"/>
    <property type="match status" value="1"/>
</dbReference>
<evidence type="ECO:0000256" key="11">
    <source>
        <dbReference type="ARBA" id="ARBA00022840"/>
    </source>
</evidence>
<evidence type="ECO:0000256" key="16">
    <source>
        <dbReference type="SAM" id="Coils"/>
    </source>
</evidence>
<comment type="similarity">
    <text evidence="3">Belongs to the etk/wzc family.</text>
</comment>
<evidence type="ECO:0000256" key="9">
    <source>
        <dbReference type="ARBA" id="ARBA00022741"/>
    </source>
</evidence>
<dbReference type="Gene3D" id="3.40.50.300">
    <property type="entry name" value="P-loop containing nucleotide triphosphate hydrolases"/>
    <property type="match status" value="1"/>
</dbReference>
<evidence type="ECO:0000256" key="10">
    <source>
        <dbReference type="ARBA" id="ARBA00022777"/>
    </source>
</evidence>
<dbReference type="Pfam" id="PF02706">
    <property type="entry name" value="Wzz"/>
    <property type="match status" value="1"/>
</dbReference>
<evidence type="ECO:0000313" key="23">
    <source>
        <dbReference type="Proteomes" id="UP000239480"/>
    </source>
</evidence>
<dbReference type="InterPro" id="IPR050445">
    <property type="entry name" value="Bact_polysacc_biosynth/exp"/>
</dbReference>
<evidence type="ECO:0000256" key="1">
    <source>
        <dbReference type="ARBA" id="ARBA00004429"/>
    </source>
</evidence>
<dbReference type="InterPro" id="IPR003856">
    <property type="entry name" value="LPS_length_determ_N"/>
</dbReference>